<evidence type="ECO:0000313" key="3">
    <source>
        <dbReference type="EMBL" id="ESO90388.1"/>
    </source>
</evidence>
<dbReference type="KEGG" id="lgi:LOTGIDRAFT_233863"/>
<dbReference type="RefSeq" id="XP_009059057.1">
    <property type="nucleotide sequence ID" value="XM_009060809.1"/>
</dbReference>
<dbReference type="OrthoDB" id="6132182at2759"/>
<dbReference type="Gene3D" id="3.40.390.10">
    <property type="entry name" value="Collagenase (Catalytic Domain)"/>
    <property type="match status" value="1"/>
</dbReference>
<dbReference type="InterPro" id="IPR024079">
    <property type="entry name" value="MetalloPept_cat_dom_sf"/>
</dbReference>
<dbReference type="HOGENOM" id="CLU_934721_0_0_1"/>
<organism evidence="3 4">
    <name type="scientific">Lottia gigantea</name>
    <name type="common">Giant owl limpet</name>
    <dbReference type="NCBI Taxonomy" id="225164"/>
    <lineage>
        <taxon>Eukaryota</taxon>
        <taxon>Metazoa</taxon>
        <taxon>Spiralia</taxon>
        <taxon>Lophotrochozoa</taxon>
        <taxon>Mollusca</taxon>
        <taxon>Gastropoda</taxon>
        <taxon>Patellogastropoda</taxon>
        <taxon>Lottioidea</taxon>
        <taxon>Lottiidae</taxon>
        <taxon>Lottia</taxon>
    </lineage>
</organism>
<gene>
    <name evidence="3" type="ORF">LOTGIDRAFT_233863</name>
</gene>
<proteinExistence type="predicted"/>
<keyword evidence="4" id="KW-1185">Reference proteome</keyword>
<evidence type="ECO:0000313" key="4">
    <source>
        <dbReference type="Proteomes" id="UP000030746"/>
    </source>
</evidence>
<feature type="signal peptide" evidence="1">
    <location>
        <begin position="1"/>
        <end position="18"/>
    </location>
</feature>
<dbReference type="GO" id="GO:0008237">
    <property type="term" value="F:metallopeptidase activity"/>
    <property type="evidence" value="ECO:0007669"/>
    <property type="project" value="InterPro"/>
</dbReference>
<feature type="chain" id="PRO_5004715842" description="Anthrax toxin lethal/endema factor N-/C-terminal domain-containing protein" evidence="1">
    <location>
        <begin position="19"/>
        <end position="301"/>
    </location>
</feature>
<dbReference type="OMA" id="TEWIATN"/>
<evidence type="ECO:0000259" key="2">
    <source>
        <dbReference type="Pfam" id="PF07737"/>
    </source>
</evidence>
<protein>
    <recommendedName>
        <fullName evidence="2">Anthrax toxin lethal/endema factor N-/C-terminal domain-containing protein</fullName>
    </recommendedName>
</protein>
<dbReference type="Pfam" id="PF07737">
    <property type="entry name" value="ATLF"/>
    <property type="match status" value="1"/>
</dbReference>
<name>V3ZGQ3_LOTGI</name>
<dbReference type="SUPFAM" id="SSF55486">
    <property type="entry name" value="Metalloproteases ('zincins'), catalytic domain"/>
    <property type="match status" value="1"/>
</dbReference>
<evidence type="ECO:0000256" key="1">
    <source>
        <dbReference type="SAM" id="SignalP"/>
    </source>
</evidence>
<dbReference type="CTD" id="20249382"/>
<dbReference type="EMBL" id="KB202444">
    <property type="protein sequence ID" value="ESO90388.1"/>
    <property type="molecule type" value="Genomic_DNA"/>
</dbReference>
<reference evidence="3 4" key="1">
    <citation type="journal article" date="2013" name="Nature">
        <title>Insights into bilaterian evolution from three spiralian genomes.</title>
        <authorList>
            <person name="Simakov O."/>
            <person name="Marletaz F."/>
            <person name="Cho S.J."/>
            <person name="Edsinger-Gonzales E."/>
            <person name="Havlak P."/>
            <person name="Hellsten U."/>
            <person name="Kuo D.H."/>
            <person name="Larsson T."/>
            <person name="Lv J."/>
            <person name="Arendt D."/>
            <person name="Savage R."/>
            <person name="Osoegawa K."/>
            <person name="de Jong P."/>
            <person name="Grimwood J."/>
            <person name="Chapman J.A."/>
            <person name="Shapiro H."/>
            <person name="Aerts A."/>
            <person name="Otillar R.P."/>
            <person name="Terry A.Y."/>
            <person name="Boore J.L."/>
            <person name="Grigoriev I.V."/>
            <person name="Lindberg D.R."/>
            <person name="Seaver E.C."/>
            <person name="Weisblat D.A."/>
            <person name="Putnam N.H."/>
            <person name="Rokhsar D.S."/>
        </authorList>
    </citation>
    <scope>NUCLEOTIDE SEQUENCE [LARGE SCALE GENOMIC DNA]</scope>
</reference>
<dbReference type="Proteomes" id="UP000030746">
    <property type="component" value="Unassembled WGS sequence"/>
</dbReference>
<keyword evidence="1" id="KW-0732">Signal</keyword>
<accession>V3ZGQ3</accession>
<dbReference type="GeneID" id="20249382"/>
<dbReference type="InterPro" id="IPR014781">
    <property type="entry name" value="Anthrax_toxin_lethal/edema_N/C"/>
</dbReference>
<dbReference type="AlphaFoldDB" id="V3ZGQ3"/>
<sequence>MGTITIVSFALFFVSCIALEPPSEDDLAGIQVPPLQNEPKFYTRASFKHKYVNNAGVIRDTKSTGYWVTISATTNCQATALEKAALIVSRMVKHMPADVFNGLSKSHGVGIFSAKEGLTVYPEFSNLRDTADCHHKCSGSCAHTCTFDGRKYETLGGLTSSISCVVDDNVICDSADKNHHHQNTLVHEFGHLVMHYMPSHLRSQIVAAYNHAKQSNLWNNHQYAMATNGEYWAEATAAFFMSTVRTDVTGGMNLCGGHHACSSDLLSRHYLGKHDPTLYKILEYVYTDNKPDIPGDLKPCV</sequence>
<feature type="domain" description="Anthrax toxin lethal/endema factor N-/C-terminal" evidence="2">
    <location>
        <begin position="83"/>
        <end position="244"/>
    </location>
</feature>